<feature type="region of interest" description="Disordered" evidence="6">
    <location>
        <begin position="514"/>
        <end position="538"/>
    </location>
</feature>
<accession>A0A3M6UDI8</accession>
<evidence type="ECO:0000256" key="5">
    <source>
        <dbReference type="ARBA" id="ARBA00023136"/>
    </source>
</evidence>
<evidence type="ECO:0000259" key="8">
    <source>
        <dbReference type="PROSITE" id="PS50104"/>
    </source>
</evidence>
<keyword evidence="5" id="KW-0472">Membrane</keyword>
<keyword evidence="4" id="KW-1133">Transmembrane helix</keyword>
<dbReference type="Proteomes" id="UP000275408">
    <property type="component" value="Unassembled WGS sequence"/>
</dbReference>
<feature type="domain" description="TIR" evidence="8">
    <location>
        <begin position="372"/>
        <end position="506"/>
    </location>
</feature>
<evidence type="ECO:0000256" key="7">
    <source>
        <dbReference type="SAM" id="SignalP"/>
    </source>
</evidence>
<evidence type="ECO:0000256" key="1">
    <source>
        <dbReference type="ARBA" id="ARBA00004370"/>
    </source>
</evidence>
<feature type="chain" id="PRO_5017922966" description="TIR domain-containing protein" evidence="7">
    <location>
        <begin position="31"/>
        <end position="562"/>
    </location>
</feature>
<dbReference type="Gene3D" id="3.40.50.10140">
    <property type="entry name" value="Toll/interleukin-1 receptor homology (TIR) domain"/>
    <property type="match status" value="1"/>
</dbReference>
<dbReference type="GO" id="GO:0005886">
    <property type="term" value="C:plasma membrane"/>
    <property type="evidence" value="ECO:0007669"/>
    <property type="project" value="TreeGrafter"/>
</dbReference>
<keyword evidence="10" id="KW-1185">Reference proteome</keyword>
<keyword evidence="3 7" id="KW-0732">Signal</keyword>
<dbReference type="InterPro" id="IPR000157">
    <property type="entry name" value="TIR_dom"/>
</dbReference>
<gene>
    <name evidence="9" type="ORF">pdam_00011732</name>
</gene>
<evidence type="ECO:0000256" key="6">
    <source>
        <dbReference type="SAM" id="MobiDB-lite"/>
    </source>
</evidence>
<protein>
    <recommendedName>
        <fullName evidence="8">TIR domain-containing protein</fullName>
    </recommendedName>
</protein>
<dbReference type="PANTHER" id="PTHR24365:SF541">
    <property type="entry name" value="PROTEIN TOLL-RELATED"/>
    <property type="match status" value="1"/>
</dbReference>
<comment type="caution">
    <text evidence="9">The sequence shown here is derived from an EMBL/GenBank/DDBJ whole genome shotgun (WGS) entry which is preliminary data.</text>
</comment>
<dbReference type="OrthoDB" id="1081807at2759"/>
<feature type="signal peptide" evidence="7">
    <location>
        <begin position="1"/>
        <end position="30"/>
    </location>
</feature>
<evidence type="ECO:0000256" key="4">
    <source>
        <dbReference type="ARBA" id="ARBA00022989"/>
    </source>
</evidence>
<evidence type="ECO:0000313" key="9">
    <source>
        <dbReference type="EMBL" id="RMX51722.1"/>
    </source>
</evidence>
<dbReference type="Pfam" id="PF13676">
    <property type="entry name" value="TIR_2"/>
    <property type="match status" value="1"/>
</dbReference>
<comment type="subcellular location">
    <subcellularLocation>
        <location evidence="1">Membrane</location>
    </subcellularLocation>
</comment>
<organism evidence="9 10">
    <name type="scientific">Pocillopora damicornis</name>
    <name type="common">Cauliflower coral</name>
    <name type="synonym">Millepora damicornis</name>
    <dbReference type="NCBI Taxonomy" id="46731"/>
    <lineage>
        <taxon>Eukaryota</taxon>
        <taxon>Metazoa</taxon>
        <taxon>Cnidaria</taxon>
        <taxon>Anthozoa</taxon>
        <taxon>Hexacorallia</taxon>
        <taxon>Scleractinia</taxon>
        <taxon>Astrocoeniina</taxon>
        <taxon>Pocilloporidae</taxon>
        <taxon>Pocillopora</taxon>
    </lineage>
</organism>
<proteinExistence type="predicted"/>
<dbReference type="PANTHER" id="PTHR24365">
    <property type="entry name" value="TOLL-LIKE RECEPTOR"/>
    <property type="match status" value="1"/>
</dbReference>
<dbReference type="InterPro" id="IPR035897">
    <property type="entry name" value="Toll_tir_struct_dom_sf"/>
</dbReference>
<reference evidence="9 10" key="1">
    <citation type="journal article" date="2018" name="Sci. Rep.">
        <title>Comparative analysis of the Pocillopora damicornis genome highlights role of immune system in coral evolution.</title>
        <authorList>
            <person name="Cunning R."/>
            <person name="Bay R.A."/>
            <person name="Gillette P."/>
            <person name="Baker A.C."/>
            <person name="Traylor-Knowles N."/>
        </authorList>
    </citation>
    <scope>NUCLEOTIDE SEQUENCE [LARGE SCALE GENOMIC DNA]</scope>
    <source>
        <strain evidence="9">RSMAS</strain>
        <tissue evidence="9">Whole animal</tissue>
    </source>
</reference>
<dbReference type="SMART" id="SM00255">
    <property type="entry name" value="TIR"/>
    <property type="match status" value="1"/>
</dbReference>
<dbReference type="SUPFAM" id="SSF52200">
    <property type="entry name" value="Toll/Interleukin receptor TIR domain"/>
    <property type="match status" value="1"/>
</dbReference>
<evidence type="ECO:0000256" key="3">
    <source>
        <dbReference type="ARBA" id="ARBA00022729"/>
    </source>
</evidence>
<keyword evidence="2" id="KW-0812">Transmembrane</keyword>
<dbReference type="EMBL" id="RCHS01001723">
    <property type="protein sequence ID" value="RMX51722.1"/>
    <property type="molecule type" value="Genomic_DNA"/>
</dbReference>
<dbReference type="GO" id="GO:0007165">
    <property type="term" value="P:signal transduction"/>
    <property type="evidence" value="ECO:0007669"/>
    <property type="project" value="InterPro"/>
</dbReference>
<dbReference type="AlphaFoldDB" id="A0A3M6UDI8"/>
<evidence type="ECO:0000256" key="2">
    <source>
        <dbReference type="ARBA" id="ARBA00022692"/>
    </source>
</evidence>
<name>A0A3M6UDI8_POCDA</name>
<dbReference type="STRING" id="46731.A0A3M6UDI8"/>
<feature type="compositionally biased region" description="Basic and acidic residues" evidence="6">
    <location>
        <begin position="514"/>
        <end position="530"/>
    </location>
</feature>
<dbReference type="PROSITE" id="PS50104">
    <property type="entry name" value="TIR"/>
    <property type="match status" value="1"/>
</dbReference>
<sequence length="562" mass="64063">MNTRLGRLMFVVVLPLFVLIAGVLLQESQARSVKSSCLRRCHRLAEKNASSKVFLSCYELCKARKVADQRGLTAPFSTKQRIRKALKAIPECSVSSPNQKVDWTPREVNVTFGQYKNTSHWYANISWTPLNETYGNWSGIVVKLAVKNAHPEVKGLNPSTCSQHPKNQTFLQVNLSSYGYLFPDIIYLRIVALPYSPKEDYSDVQSFKPPVPTSRTLVEDTTAGFLPTASTNSSKFSCVRHEFGEYEWHSKNINGRFSKRSNGEWVVNISWTPFKNASFNWTSYYIQMHIDGNNQTYFIMDYATYGWKYPERIDVAQTFTSIHDSSTASRTLEFVFSSVGGTFFLGLFALVLYRKCRKPPSSVTRETVRRAFKYHAFIIYSTTESEWVNNVLLSTLQSNGFRCCIHWKDFQPGSVFAQSIVDSVHDSYKIIAVVSESFVQKGICEFEINHAITRLMNEGDDCLIIIKYDNVDLKVHLPSLLDRSYIDLPNETDRSTWESRVVSVLQEAIIEEEASVHSEEHSNNNYEHDGNSSSDDSSQELTCYCQSRGLITTHETHSDCRS</sequence>
<dbReference type="GO" id="GO:0038023">
    <property type="term" value="F:signaling receptor activity"/>
    <property type="evidence" value="ECO:0007669"/>
    <property type="project" value="TreeGrafter"/>
</dbReference>
<evidence type="ECO:0000313" key="10">
    <source>
        <dbReference type="Proteomes" id="UP000275408"/>
    </source>
</evidence>